<dbReference type="GO" id="GO:0034332">
    <property type="term" value="P:adherens junction organization"/>
    <property type="evidence" value="ECO:0007669"/>
    <property type="project" value="UniProtKB-ARBA"/>
</dbReference>
<dbReference type="SUPFAM" id="SSF49313">
    <property type="entry name" value="Cadherin-like"/>
    <property type="match status" value="4"/>
</dbReference>
<dbReference type="FunFam" id="2.60.40.60:FF:000095">
    <property type="entry name" value="Cadherin 13"/>
    <property type="match status" value="1"/>
</dbReference>
<evidence type="ECO:0000256" key="6">
    <source>
        <dbReference type="ARBA" id="ARBA00022475"/>
    </source>
</evidence>
<dbReference type="InterPro" id="IPR039808">
    <property type="entry name" value="Cadherin"/>
</dbReference>
<evidence type="ECO:0000256" key="13">
    <source>
        <dbReference type="ARBA" id="ARBA00022837"/>
    </source>
</evidence>
<evidence type="ECO:0000256" key="14">
    <source>
        <dbReference type="ARBA" id="ARBA00022889"/>
    </source>
</evidence>
<comment type="function">
    <text evidence="23">Cadherins are calcium-dependent cell adhesion proteins.</text>
</comment>
<feature type="domain" description="Cadherin" evidence="25">
    <location>
        <begin position="46"/>
        <end position="153"/>
    </location>
</feature>
<dbReference type="Proteomes" id="UP000694565">
    <property type="component" value="Unplaced"/>
</dbReference>
<evidence type="ECO:0000259" key="25">
    <source>
        <dbReference type="PROSITE" id="PS50268"/>
    </source>
</evidence>
<evidence type="ECO:0000256" key="3">
    <source>
        <dbReference type="ARBA" id="ARBA00004496"/>
    </source>
</evidence>
<accession>A0A8C3AUZ9</accession>
<dbReference type="GO" id="GO:0000902">
    <property type="term" value="P:cell morphogenesis"/>
    <property type="evidence" value="ECO:0007669"/>
    <property type="project" value="TreeGrafter"/>
</dbReference>
<feature type="domain" description="Cadherin" evidence="25">
    <location>
        <begin position="154"/>
        <end position="264"/>
    </location>
</feature>
<evidence type="ECO:0000256" key="10">
    <source>
        <dbReference type="ARBA" id="ARBA00022729"/>
    </source>
</evidence>
<keyword evidence="9" id="KW-0479">Metal-binding</keyword>
<dbReference type="SMART" id="SM00112">
    <property type="entry name" value="CA"/>
    <property type="match status" value="4"/>
</dbReference>
<dbReference type="GO" id="GO:0042074">
    <property type="term" value="P:cell migration involved in gastrulation"/>
    <property type="evidence" value="ECO:0007669"/>
    <property type="project" value="UniProtKB-ARBA"/>
</dbReference>
<keyword evidence="14 22" id="KW-0130">Cell adhesion</keyword>
<evidence type="ECO:0000256" key="16">
    <source>
        <dbReference type="ARBA" id="ARBA00022989"/>
    </source>
</evidence>
<evidence type="ECO:0000256" key="12">
    <source>
        <dbReference type="ARBA" id="ARBA00022753"/>
    </source>
</evidence>
<dbReference type="PANTHER" id="PTHR24027">
    <property type="entry name" value="CADHERIN-23"/>
    <property type="match status" value="1"/>
</dbReference>
<dbReference type="GO" id="GO:0001841">
    <property type="term" value="P:neural tube formation"/>
    <property type="evidence" value="ECO:0007669"/>
    <property type="project" value="UniProtKB-ARBA"/>
</dbReference>
<dbReference type="GO" id="GO:0030010">
    <property type="term" value="P:establishment of cell polarity"/>
    <property type="evidence" value="ECO:0007669"/>
    <property type="project" value="UniProtKB-ARBA"/>
</dbReference>
<evidence type="ECO:0000256" key="20">
    <source>
        <dbReference type="ARBA" id="ARBA00023893"/>
    </source>
</evidence>
<dbReference type="GO" id="GO:0007498">
    <property type="term" value="P:mesoderm development"/>
    <property type="evidence" value="ECO:0007669"/>
    <property type="project" value="UniProtKB-ARBA"/>
</dbReference>
<reference evidence="26" key="1">
    <citation type="submission" date="2025-08" db="UniProtKB">
        <authorList>
            <consortium name="Ensembl"/>
        </authorList>
    </citation>
    <scope>IDENTIFICATION</scope>
</reference>
<dbReference type="GeneTree" id="ENSGT00940000154848"/>
<gene>
    <name evidence="26" type="primary">LOC117743986</name>
</gene>
<evidence type="ECO:0000313" key="27">
    <source>
        <dbReference type="Proteomes" id="UP000694565"/>
    </source>
</evidence>
<organism evidence="26 27">
    <name type="scientific">Cyclopterus lumpus</name>
    <name type="common">Lumpsucker</name>
    <dbReference type="NCBI Taxonomy" id="8103"/>
    <lineage>
        <taxon>Eukaryota</taxon>
        <taxon>Metazoa</taxon>
        <taxon>Chordata</taxon>
        <taxon>Craniata</taxon>
        <taxon>Vertebrata</taxon>
        <taxon>Euteleostomi</taxon>
        <taxon>Actinopterygii</taxon>
        <taxon>Neopterygii</taxon>
        <taxon>Teleostei</taxon>
        <taxon>Neoteleostei</taxon>
        <taxon>Acanthomorphata</taxon>
        <taxon>Eupercaria</taxon>
        <taxon>Perciformes</taxon>
        <taxon>Cottioidei</taxon>
        <taxon>Cottales</taxon>
        <taxon>Cyclopteridae</taxon>
        <taxon>Cyclopterus</taxon>
    </lineage>
</organism>
<evidence type="ECO:0000256" key="7">
    <source>
        <dbReference type="ARBA" id="ARBA00022490"/>
    </source>
</evidence>
<dbReference type="GO" id="GO:0007043">
    <property type="term" value="P:cell-cell junction assembly"/>
    <property type="evidence" value="ECO:0007669"/>
    <property type="project" value="TreeGrafter"/>
</dbReference>
<protein>
    <recommendedName>
        <fullName evidence="20">Cadherin-1</fullName>
    </recommendedName>
</protein>
<dbReference type="InterPro" id="IPR002126">
    <property type="entry name" value="Cadherin-like_dom"/>
</dbReference>
<keyword evidence="8 22" id="KW-0812">Transmembrane</keyword>
<dbReference type="GO" id="GO:0045296">
    <property type="term" value="F:cadherin binding"/>
    <property type="evidence" value="ECO:0007669"/>
    <property type="project" value="TreeGrafter"/>
</dbReference>
<evidence type="ECO:0000256" key="9">
    <source>
        <dbReference type="ARBA" id="ARBA00022723"/>
    </source>
</evidence>
<dbReference type="AlphaFoldDB" id="A0A8C3AUZ9"/>
<evidence type="ECO:0000256" key="2">
    <source>
        <dbReference type="ARBA" id="ARBA00004251"/>
    </source>
</evidence>
<evidence type="ECO:0000256" key="21">
    <source>
        <dbReference type="PROSITE-ProRule" id="PRU00043"/>
    </source>
</evidence>
<dbReference type="GO" id="GO:0005509">
    <property type="term" value="F:calcium ion binding"/>
    <property type="evidence" value="ECO:0007669"/>
    <property type="project" value="UniProtKB-UniRule"/>
</dbReference>
<keyword evidence="16 24" id="KW-1133">Transmembrane helix</keyword>
<dbReference type="GO" id="GO:0001764">
    <property type="term" value="P:neuron migration"/>
    <property type="evidence" value="ECO:0007669"/>
    <property type="project" value="UniProtKB-ARBA"/>
</dbReference>
<dbReference type="InterPro" id="IPR015919">
    <property type="entry name" value="Cadherin-like_sf"/>
</dbReference>
<dbReference type="CDD" id="cd11304">
    <property type="entry name" value="Cadherin_repeat"/>
    <property type="match status" value="3"/>
</dbReference>
<dbReference type="GO" id="GO:0008013">
    <property type="term" value="F:beta-catenin binding"/>
    <property type="evidence" value="ECO:0007669"/>
    <property type="project" value="TreeGrafter"/>
</dbReference>
<dbReference type="Gene3D" id="2.60.40.60">
    <property type="entry name" value="Cadherins"/>
    <property type="match status" value="4"/>
</dbReference>
<evidence type="ECO:0000256" key="15">
    <source>
        <dbReference type="ARBA" id="ARBA00022949"/>
    </source>
</evidence>
<keyword evidence="19" id="KW-0325">Glycoprotein</keyword>
<dbReference type="GO" id="GO:0060027">
    <property type="term" value="P:convergent extension involved in gastrulation"/>
    <property type="evidence" value="ECO:0007669"/>
    <property type="project" value="UniProtKB-ARBA"/>
</dbReference>
<dbReference type="FunFam" id="2.60.40.60:FF:000019">
    <property type="entry name" value="Cadherin 2"/>
    <property type="match status" value="1"/>
</dbReference>
<keyword evidence="11" id="KW-0677">Repeat</keyword>
<feature type="transmembrane region" description="Helical" evidence="24">
    <location>
        <begin position="518"/>
        <end position="541"/>
    </location>
</feature>
<dbReference type="FunFam" id="2.60.40.60:FF:000022">
    <property type="entry name" value="Cadherin 2"/>
    <property type="match status" value="1"/>
</dbReference>
<reference evidence="26" key="2">
    <citation type="submission" date="2025-09" db="UniProtKB">
        <authorList>
            <consortium name="Ensembl"/>
        </authorList>
    </citation>
    <scope>IDENTIFICATION</scope>
</reference>
<dbReference type="GO" id="GO:0016342">
    <property type="term" value="C:catenin complex"/>
    <property type="evidence" value="ECO:0007669"/>
    <property type="project" value="TreeGrafter"/>
</dbReference>
<dbReference type="PROSITE" id="PS50268">
    <property type="entry name" value="CADHERIN_2"/>
    <property type="match status" value="4"/>
</dbReference>
<keyword evidence="17" id="KW-0333">Golgi apparatus</keyword>
<evidence type="ECO:0000256" key="4">
    <source>
        <dbReference type="ARBA" id="ARBA00004536"/>
    </source>
</evidence>
<dbReference type="GO" id="GO:0016339">
    <property type="term" value="P:calcium-dependent cell-cell adhesion via plasma membrane cell adhesion molecules"/>
    <property type="evidence" value="ECO:0007669"/>
    <property type="project" value="TreeGrafter"/>
</dbReference>
<evidence type="ECO:0000256" key="8">
    <source>
        <dbReference type="ARBA" id="ARBA00022692"/>
    </source>
</evidence>
<name>A0A8C3AUZ9_CYCLU</name>
<dbReference type="GO" id="GO:0007398">
    <property type="term" value="P:ectoderm development"/>
    <property type="evidence" value="ECO:0007669"/>
    <property type="project" value="UniProtKB-ARBA"/>
</dbReference>
<dbReference type="PANTHER" id="PTHR24027:SF319">
    <property type="entry name" value="CADHERIN-1"/>
    <property type="match status" value="1"/>
</dbReference>
<dbReference type="InterPro" id="IPR027397">
    <property type="entry name" value="Catenin-bd_sf"/>
</dbReference>
<evidence type="ECO:0000256" key="1">
    <source>
        <dbReference type="ARBA" id="ARBA00004177"/>
    </source>
</evidence>
<dbReference type="GO" id="GO:0005768">
    <property type="term" value="C:endosome"/>
    <property type="evidence" value="ECO:0007669"/>
    <property type="project" value="UniProtKB-SubCell"/>
</dbReference>
<keyword evidence="12" id="KW-0967">Endosome</keyword>
<dbReference type="Gene3D" id="4.10.900.10">
    <property type="entry name" value="TCF3-CBD (Catenin binding domain)"/>
    <property type="match status" value="1"/>
</dbReference>
<evidence type="ECO:0000256" key="22">
    <source>
        <dbReference type="RuleBase" id="RU003318"/>
    </source>
</evidence>
<feature type="domain" description="Cadherin" evidence="25">
    <location>
        <begin position="265"/>
        <end position="376"/>
    </location>
</feature>
<keyword evidence="15" id="KW-0965">Cell junction</keyword>
<feature type="domain" description="Cadherin" evidence="25">
    <location>
        <begin position="377"/>
        <end position="521"/>
    </location>
</feature>
<dbReference type="InterPro" id="IPR020894">
    <property type="entry name" value="Cadherin_CS"/>
</dbReference>
<evidence type="ECO:0000256" key="19">
    <source>
        <dbReference type="ARBA" id="ARBA00023180"/>
    </source>
</evidence>
<evidence type="ECO:0000256" key="11">
    <source>
        <dbReference type="ARBA" id="ARBA00022737"/>
    </source>
</evidence>
<dbReference type="GO" id="GO:0044331">
    <property type="term" value="P:cell-cell adhesion mediated by cadherin"/>
    <property type="evidence" value="ECO:0007669"/>
    <property type="project" value="TreeGrafter"/>
</dbReference>
<dbReference type="PRINTS" id="PR00205">
    <property type="entry name" value="CADHERIN"/>
</dbReference>
<dbReference type="Ensembl" id="ENSCLMT00005048011.1">
    <property type="protein sequence ID" value="ENSCLMP00005046404.1"/>
    <property type="gene ID" value="ENSCLMG00005021197.1"/>
</dbReference>
<dbReference type="GO" id="GO:0007156">
    <property type="term" value="P:homophilic cell adhesion via plasma membrane adhesion molecules"/>
    <property type="evidence" value="ECO:0007669"/>
    <property type="project" value="InterPro"/>
</dbReference>
<dbReference type="InterPro" id="IPR000233">
    <property type="entry name" value="Cadherin_Y-type_LIR"/>
</dbReference>
<dbReference type="Pfam" id="PF00028">
    <property type="entry name" value="Cadherin"/>
    <property type="match status" value="4"/>
</dbReference>
<dbReference type="FunFam" id="2.60.40.60:FF:000011">
    <property type="entry name" value="Cadherin 1"/>
    <property type="match status" value="1"/>
</dbReference>
<comment type="subcellular location">
    <subcellularLocation>
        <location evidence="4">Cell junction</location>
        <location evidence="4">Adherens junction</location>
    </subcellularLocation>
    <subcellularLocation>
        <location evidence="2 22">Cell membrane</location>
        <topology evidence="2 22">Single-pass type I membrane protein</topology>
    </subcellularLocation>
    <subcellularLocation>
        <location evidence="3">Cytoplasm</location>
    </subcellularLocation>
    <subcellularLocation>
        <location evidence="1">Endosome</location>
    </subcellularLocation>
    <subcellularLocation>
        <location evidence="5">Golgi apparatus</location>
        <location evidence="5">trans-Golgi network</location>
    </subcellularLocation>
</comment>
<keyword evidence="6" id="KW-1003">Cell membrane</keyword>
<sequence length="695" mass="76552">MVLNKTCCVSLYNYKMCIFFQNATDGQVPILHFPKTVDGLRRRKRDWVIPDLKVSENDRGPYPLKVSQIRSNEDKIKKIYYKITGPGASEDPVGLFTMDRDTGNLYLIQPLDREAKAMYMFQAHATSDGGGISEDPMDIVVNVIDQNDNRPIFDQDTFLGEVAEASPKGTVIKVVATDLDEPNNDNSDIRYSILSQDPALPSDKLFDINPVTGAIRVEAGGLDREKYPKYTLVVQAADMVGRGSTVEAKVILTVTDSNDNAPAFTQSSYEASVDENKVDAHILMMTVTDGDEPLSPAWNAIFTIVSGDPGGHFSVRTGTNKHEGILSTVKGLDFERSTMHTLLVAVKNEVPFATPLATSTATVVVRVLDVNEAPIFDPMEKVVSKREDLALDSEVVQYTAFDPDTARKQKVMYRVMRDPAGWLNVAKDTGLITVKNEMDRESVFVKDNKYTALIGAYDNETGILLNLGVELESGEYLVVLRVADNQGLEQDSTVQATVCDCTGEEVICKGRVAGGTGLPVILGILGGILLLLMLVLLLLIFARRRRGEQKVPLLQDDDIRDNIYYYDEEGGGEDDQDYDLGVLHRGLDNRPEVFRNDVVPNFMPAPQYRPRPANPEEIGNFIDDNLKAADNDPTAPPYDSLLVFDYEGGGSDGGSLSSLNSSSSGDQDYNCLNDWGPRFKKLADMYGGGEDDDML</sequence>
<dbReference type="FunFam" id="4.10.900.10:FF:000001">
    <property type="entry name" value="Cadherin 2"/>
    <property type="match status" value="1"/>
</dbReference>
<evidence type="ECO:0000256" key="23">
    <source>
        <dbReference type="RuleBase" id="RU004357"/>
    </source>
</evidence>
<dbReference type="GO" id="GO:0005794">
    <property type="term" value="C:Golgi apparatus"/>
    <property type="evidence" value="ECO:0007669"/>
    <property type="project" value="UniProtKB-SubCell"/>
</dbReference>
<evidence type="ECO:0000256" key="18">
    <source>
        <dbReference type="ARBA" id="ARBA00023136"/>
    </source>
</evidence>
<evidence type="ECO:0000313" key="26">
    <source>
        <dbReference type="Ensembl" id="ENSCLMP00005046404.1"/>
    </source>
</evidence>
<keyword evidence="10" id="KW-0732">Signal</keyword>
<dbReference type="PROSITE" id="PS00232">
    <property type="entry name" value="CADHERIN_1"/>
    <property type="match status" value="1"/>
</dbReference>
<dbReference type="Pfam" id="PF01049">
    <property type="entry name" value="CADH_Y-type_LIR"/>
    <property type="match status" value="1"/>
</dbReference>
<evidence type="ECO:0000256" key="5">
    <source>
        <dbReference type="ARBA" id="ARBA00004601"/>
    </source>
</evidence>
<keyword evidence="18 24" id="KW-0472">Membrane</keyword>
<keyword evidence="13 21" id="KW-0106">Calcium</keyword>
<keyword evidence="7" id="KW-0963">Cytoplasm</keyword>
<keyword evidence="27" id="KW-1185">Reference proteome</keyword>
<evidence type="ECO:0000256" key="17">
    <source>
        <dbReference type="ARBA" id="ARBA00023034"/>
    </source>
</evidence>
<proteinExistence type="predicted"/>
<dbReference type="GO" id="GO:0005912">
    <property type="term" value="C:adherens junction"/>
    <property type="evidence" value="ECO:0007669"/>
    <property type="project" value="UniProtKB-SubCell"/>
</dbReference>
<evidence type="ECO:0000256" key="24">
    <source>
        <dbReference type="SAM" id="Phobius"/>
    </source>
</evidence>